<proteinExistence type="predicted"/>
<organism evidence="1 2">
    <name type="scientific">Microbacterium hominis</name>
    <dbReference type="NCBI Taxonomy" id="162426"/>
    <lineage>
        <taxon>Bacteria</taxon>
        <taxon>Bacillati</taxon>
        <taxon>Actinomycetota</taxon>
        <taxon>Actinomycetes</taxon>
        <taxon>Micrococcales</taxon>
        <taxon>Microbacteriaceae</taxon>
        <taxon>Microbacterium</taxon>
    </lineage>
</organism>
<name>A0A2K9DSF6_9MICO</name>
<gene>
    <name evidence="1" type="ORF">CXR34_04210</name>
</gene>
<reference evidence="1 2" key="1">
    <citation type="submission" date="2017-12" db="EMBL/GenBank/DDBJ databases">
        <title>Isolation and characterization of estrogens degradatiion strain Microbacterium hominis SJTG1.</title>
        <authorList>
            <person name="Xiong W."/>
            <person name="Yin C."/>
            <person name="Zheng D."/>
            <person name="Liang R."/>
        </authorList>
    </citation>
    <scope>NUCLEOTIDE SEQUENCE [LARGE SCALE GENOMIC DNA]</scope>
    <source>
        <strain evidence="1 2">SJTG1</strain>
    </source>
</reference>
<protein>
    <submittedName>
        <fullName evidence="1">Uncharacterized protein</fullName>
    </submittedName>
</protein>
<accession>A0A2K9DSF6</accession>
<dbReference type="EMBL" id="CP025299">
    <property type="protein sequence ID" value="AUG28754.1"/>
    <property type="molecule type" value="Genomic_DNA"/>
</dbReference>
<sequence length="61" mass="7068">MARYSGHVLIDFMDGRTDRVGGNRTDVHDGQLIVKTVNSYGDVSDVHWFPLVNIRSYRWED</sequence>
<dbReference type="KEGG" id="mhos:CXR34_04210"/>
<evidence type="ECO:0000313" key="2">
    <source>
        <dbReference type="Proteomes" id="UP000233276"/>
    </source>
</evidence>
<evidence type="ECO:0000313" key="1">
    <source>
        <dbReference type="EMBL" id="AUG28754.1"/>
    </source>
</evidence>
<dbReference type="AlphaFoldDB" id="A0A2K9DSF6"/>
<dbReference type="RefSeq" id="WP_101305682.1">
    <property type="nucleotide sequence ID" value="NZ_CP025299.1"/>
</dbReference>
<dbReference type="Proteomes" id="UP000233276">
    <property type="component" value="Chromosome"/>
</dbReference>